<dbReference type="EMBL" id="QGMF01000131">
    <property type="protein sequence ID" value="TVY19021.1"/>
    <property type="molecule type" value="Genomic_DNA"/>
</dbReference>
<dbReference type="Proteomes" id="UP000469559">
    <property type="component" value="Unassembled WGS sequence"/>
</dbReference>
<evidence type="ECO:0000256" key="2">
    <source>
        <dbReference type="ARBA" id="ARBA00022723"/>
    </source>
</evidence>
<evidence type="ECO:0000256" key="3">
    <source>
        <dbReference type="ARBA" id="ARBA00022833"/>
    </source>
</evidence>
<evidence type="ECO:0000313" key="6">
    <source>
        <dbReference type="EMBL" id="TVY19021.1"/>
    </source>
</evidence>
<keyword evidence="3" id="KW-0862">Zinc</keyword>
<dbReference type="GO" id="GO:0046872">
    <property type="term" value="F:metal ion binding"/>
    <property type="evidence" value="ECO:0007669"/>
    <property type="project" value="UniProtKB-KW"/>
</dbReference>
<dbReference type="InterPro" id="IPR006913">
    <property type="entry name" value="CENP-V/GFA"/>
</dbReference>
<dbReference type="PROSITE" id="PS51891">
    <property type="entry name" value="CENP_V_GFA"/>
    <property type="match status" value="1"/>
</dbReference>
<proteinExistence type="inferred from homology"/>
<gene>
    <name evidence="6" type="ORF">LARI1_G003266</name>
</gene>
<comment type="similarity">
    <text evidence="1">Belongs to the Gfa family.</text>
</comment>
<evidence type="ECO:0000259" key="5">
    <source>
        <dbReference type="PROSITE" id="PS51891"/>
    </source>
</evidence>
<dbReference type="Pfam" id="PF04828">
    <property type="entry name" value="GFA"/>
    <property type="match status" value="1"/>
</dbReference>
<dbReference type="PANTHER" id="PTHR33337:SF3">
    <property type="entry name" value="CENP-V_GFA DOMAIN-CONTAINING PROTEIN"/>
    <property type="match status" value="1"/>
</dbReference>
<dbReference type="GO" id="GO:0016846">
    <property type="term" value="F:carbon-sulfur lyase activity"/>
    <property type="evidence" value="ECO:0007669"/>
    <property type="project" value="InterPro"/>
</dbReference>
<evidence type="ECO:0000313" key="7">
    <source>
        <dbReference type="Proteomes" id="UP000469559"/>
    </source>
</evidence>
<keyword evidence="4" id="KW-0456">Lyase</keyword>
<protein>
    <recommendedName>
        <fullName evidence="5">CENP-V/GFA domain-containing protein</fullName>
    </recommendedName>
</protein>
<comment type="caution">
    <text evidence="6">The sequence shown here is derived from an EMBL/GenBank/DDBJ whole genome shotgun (WGS) entry which is preliminary data.</text>
</comment>
<keyword evidence="7" id="KW-1185">Reference proteome</keyword>
<feature type="domain" description="CENP-V/GFA" evidence="5">
    <location>
        <begin position="1"/>
        <end position="129"/>
    </location>
</feature>
<dbReference type="InterPro" id="IPR011057">
    <property type="entry name" value="Mss4-like_sf"/>
</dbReference>
<dbReference type="AlphaFoldDB" id="A0A8T9BI15"/>
<sequence length="256" mass="26878">MNASCQCGAVSFKTPLPKPLAVYICHCDECRRQSSSAFGCSAIFPRFELPSNESTKNRRPTASGHTLNCYFCRNCGTRVIHTTPGKGVLSVKGGCIEGLDWKSAKHIWCKRAMVPIPEGVERSEGEPDDDDGIGVAPRDAEGGVGGASFLSWTAGRAGLGGGEVGGGEYPLTSADVGSGVGVGAGFNGNGGMGKVNGNGNGKGKERLAAVDVDADVGVGVGVEESPRQGEIEREIVEMTRRFERKQMAKKMQSEKH</sequence>
<dbReference type="Gene3D" id="3.90.1590.10">
    <property type="entry name" value="glutathione-dependent formaldehyde- activating enzyme (gfa)"/>
    <property type="match status" value="1"/>
</dbReference>
<dbReference type="PANTHER" id="PTHR33337">
    <property type="entry name" value="GFA DOMAIN-CONTAINING PROTEIN"/>
    <property type="match status" value="1"/>
</dbReference>
<name>A0A8T9BI15_9HELO</name>
<reference evidence="6 7" key="1">
    <citation type="submission" date="2018-05" db="EMBL/GenBank/DDBJ databases">
        <title>Whole genome sequencing for identification of molecular markers to develop diagnostic detection tools for the regulated plant pathogen Lachnellula willkommii.</title>
        <authorList>
            <person name="Giroux E."/>
            <person name="Bilodeau G."/>
        </authorList>
    </citation>
    <scope>NUCLEOTIDE SEQUENCE [LARGE SCALE GENOMIC DNA]</scope>
    <source>
        <strain evidence="6 7">CBS 203.66</strain>
    </source>
</reference>
<keyword evidence="2" id="KW-0479">Metal-binding</keyword>
<evidence type="ECO:0000256" key="1">
    <source>
        <dbReference type="ARBA" id="ARBA00005495"/>
    </source>
</evidence>
<evidence type="ECO:0000256" key="4">
    <source>
        <dbReference type="ARBA" id="ARBA00023239"/>
    </source>
</evidence>
<dbReference type="SUPFAM" id="SSF51316">
    <property type="entry name" value="Mss4-like"/>
    <property type="match status" value="1"/>
</dbReference>
<organism evidence="6 7">
    <name type="scientific">Lachnellula arida</name>
    <dbReference type="NCBI Taxonomy" id="1316785"/>
    <lineage>
        <taxon>Eukaryota</taxon>
        <taxon>Fungi</taxon>
        <taxon>Dikarya</taxon>
        <taxon>Ascomycota</taxon>
        <taxon>Pezizomycotina</taxon>
        <taxon>Leotiomycetes</taxon>
        <taxon>Helotiales</taxon>
        <taxon>Lachnaceae</taxon>
        <taxon>Lachnellula</taxon>
    </lineage>
</organism>
<dbReference type="OrthoDB" id="5290969at2759"/>
<accession>A0A8T9BI15</accession>